<reference evidence="1" key="1">
    <citation type="journal article" date="2015" name="Nature">
        <title>Complex archaea that bridge the gap between prokaryotes and eukaryotes.</title>
        <authorList>
            <person name="Spang A."/>
            <person name="Saw J.H."/>
            <person name="Jorgensen S.L."/>
            <person name="Zaremba-Niedzwiedzka K."/>
            <person name="Martijn J."/>
            <person name="Lind A.E."/>
            <person name="van Eijk R."/>
            <person name="Schleper C."/>
            <person name="Guy L."/>
            <person name="Ettema T.J."/>
        </authorList>
    </citation>
    <scope>NUCLEOTIDE SEQUENCE</scope>
</reference>
<name>A0A0F9N4U1_9ZZZZ</name>
<proteinExistence type="predicted"/>
<accession>A0A0F9N4U1</accession>
<evidence type="ECO:0008006" key="2">
    <source>
        <dbReference type="Google" id="ProtNLM"/>
    </source>
</evidence>
<organism evidence="1">
    <name type="scientific">marine sediment metagenome</name>
    <dbReference type="NCBI Taxonomy" id="412755"/>
    <lineage>
        <taxon>unclassified sequences</taxon>
        <taxon>metagenomes</taxon>
        <taxon>ecological metagenomes</taxon>
    </lineage>
</organism>
<dbReference type="AlphaFoldDB" id="A0A0F9N4U1"/>
<comment type="caution">
    <text evidence="1">The sequence shown here is derived from an EMBL/GenBank/DDBJ whole genome shotgun (WGS) entry which is preliminary data.</text>
</comment>
<dbReference type="EMBL" id="LAZR01004643">
    <property type="protein sequence ID" value="KKN06797.1"/>
    <property type="molecule type" value="Genomic_DNA"/>
</dbReference>
<evidence type="ECO:0000313" key="1">
    <source>
        <dbReference type="EMBL" id="KKN06797.1"/>
    </source>
</evidence>
<sequence length="272" mass="31926">MPPENRNFIKIGQIDATGIKGPHEKELEDISKAKCALFIDLDLKKLETIVNNELGGVIESIGFNEDWSITLEMFPEVNIHLSYSYFGNEFGGDIEAEFIFYFSGKHVAWVPGEDSATYIDIILDFIERKLKEKTPFEKRYKSKSELMKKVLLQRNEPFKYLRKNDIEPLANFLGAEVLKTDKIWRIKKEIFPEIFTEVIWEKEDGLDIKFYGEKLASNLDSYHAEFIGIFLINHILRFITVNNLDKNLPDICYIMFSRYYTKNIGKWDHRTR</sequence>
<protein>
    <recommendedName>
        <fullName evidence="2">DUF3786 domain-containing protein</fullName>
    </recommendedName>
</protein>
<gene>
    <name evidence="1" type="ORF">LCGC14_1073640</name>
</gene>